<reference evidence="2" key="2">
    <citation type="journal article" date="2023" name="Int. J. Mol. Sci.">
        <title>De Novo Assembly and Annotation of 11 Diverse Shrub Willow (Salix) Genomes Reveals Novel Gene Organization in Sex-Linked Regions.</title>
        <authorList>
            <person name="Hyden B."/>
            <person name="Feng K."/>
            <person name="Yates T.B."/>
            <person name="Jawdy S."/>
            <person name="Cereghino C."/>
            <person name="Smart L.B."/>
            <person name="Muchero W."/>
        </authorList>
    </citation>
    <scope>NUCLEOTIDE SEQUENCE</scope>
    <source>
        <tissue evidence="2">Shoot tip</tissue>
    </source>
</reference>
<dbReference type="Proteomes" id="UP001151532">
    <property type="component" value="Chromosome 13"/>
</dbReference>
<feature type="compositionally biased region" description="Basic and acidic residues" evidence="1">
    <location>
        <begin position="118"/>
        <end position="131"/>
    </location>
</feature>
<dbReference type="EMBL" id="JAPFFK010000005">
    <property type="protein sequence ID" value="KAJ6763318.1"/>
    <property type="molecule type" value="Genomic_DNA"/>
</dbReference>
<evidence type="ECO:0000313" key="2">
    <source>
        <dbReference type="EMBL" id="KAJ6763318.1"/>
    </source>
</evidence>
<gene>
    <name evidence="2" type="ORF">OIU79_023963</name>
</gene>
<protein>
    <submittedName>
        <fullName evidence="2">Uncharacterized protein</fullName>
    </submittedName>
</protein>
<feature type="compositionally biased region" description="Basic residues" evidence="1">
    <location>
        <begin position="177"/>
        <end position="192"/>
    </location>
</feature>
<proteinExistence type="predicted"/>
<comment type="caution">
    <text evidence="2">The sequence shown here is derived from an EMBL/GenBank/DDBJ whole genome shotgun (WGS) entry which is preliminary data.</text>
</comment>
<dbReference type="AlphaFoldDB" id="A0A9Q1A9M4"/>
<feature type="compositionally biased region" description="Polar residues" evidence="1">
    <location>
        <begin position="53"/>
        <end position="64"/>
    </location>
</feature>
<feature type="compositionally biased region" description="Polar residues" evidence="1">
    <location>
        <begin position="133"/>
        <end position="146"/>
    </location>
</feature>
<reference evidence="2" key="1">
    <citation type="submission" date="2022-11" db="EMBL/GenBank/DDBJ databases">
        <authorList>
            <person name="Hyden B.L."/>
            <person name="Feng K."/>
            <person name="Yates T."/>
            <person name="Jawdy S."/>
            <person name="Smart L.B."/>
            <person name="Muchero W."/>
        </authorList>
    </citation>
    <scope>NUCLEOTIDE SEQUENCE</scope>
    <source>
        <tissue evidence="2">Shoot tip</tissue>
    </source>
</reference>
<sequence>MGPLHGGRDYAENEESRSVHNECAPVEKNKSTHIERVTEEKNQQRVGIPQDGHSMTNGKSNLMGNHTLKVIIKGKNETRPVGQVEETITEPRYPNEKGAYPSKDRNLTAQEEPSMTEEQDRVLKGKMKEVESNVCTVNDSSSLQSHDTLDEEESSATTTTNGGNANGRDTSPTTFTKVRKKGGKKNGGARRL</sequence>
<feature type="region of interest" description="Disordered" evidence="1">
    <location>
        <begin position="1"/>
        <end position="192"/>
    </location>
</feature>
<feature type="compositionally biased region" description="Low complexity" evidence="1">
    <location>
        <begin position="155"/>
        <end position="167"/>
    </location>
</feature>
<evidence type="ECO:0000313" key="3">
    <source>
        <dbReference type="Proteomes" id="UP001151532"/>
    </source>
</evidence>
<accession>A0A9Q1A9M4</accession>
<feature type="compositionally biased region" description="Basic and acidic residues" evidence="1">
    <location>
        <begin position="1"/>
        <end position="43"/>
    </location>
</feature>
<keyword evidence="3" id="KW-1185">Reference proteome</keyword>
<name>A0A9Q1A9M4_SALPP</name>
<organism evidence="2 3">
    <name type="scientific">Salix purpurea</name>
    <name type="common">Purple osier willow</name>
    <dbReference type="NCBI Taxonomy" id="77065"/>
    <lineage>
        <taxon>Eukaryota</taxon>
        <taxon>Viridiplantae</taxon>
        <taxon>Streptophyta</taxon>
        <taxon>Embryophyta</taxon>
        <taxon>Tracheophyta</taxon>
        <taxon>Spermatophyta</taxon>
        <taxon>Magnoliopsida</taxon>
        <taxon>eudicotyledons</taxon>
        <taxon>Gunneridae</taxon>
        <taxon>Pentapetalae</taxon>
        <taxon>rosids</taxon>
        <taxon>fabids</taxon>
        <taxon>Malpighiales</taxon>
        <taxon>Salicaceae</taxon>
        <taxon>Saliceae</taxon>
        <taxon>Salix</taxon>
    </lineage>
</organism>
<evidence type="ECO:0000256" key="1">
    <source>
        <dbReference type="SAM" id="MobiDB-lite"/>
    </source>
</evidence>